<comment type="caution">
    <text evidence="2">The sequence shown here is derived from an EMBL/GenBank/DDBJ whole genome shotgun (WGS) entry which is preliminary data.</text>
</comment>
<name>A0AAV5W172_9BILA</name>
<protein>
    <submittedName>
        <fullName evidence="2">Uncharacterized protein</fullName>
    </submittedName>
</protein>
<evidence type="ECO:0000313" key="2">
    <source>
        <dbReference type="EMBL" id="GMT23664.1"/>
    </source>
</evidence>
<feature type="transmembrane region" description="Helical" evidence="1">
    <location>
        <begin position="20"/>
        <end position="45"/>
    </location>
</feature>
<sequence>SLNNTFNKKIVSNKRSHKWTSLAIVCLSSIIICSLFIITILPISIIRGVREYRRLVTLNDSISSSRSLSI</sequence>
<dbReference type="EMBL" id="BTSY01000004">
    <property type="protein sequence ID" value="GMT23664.1"/>
    <property type="molecule type" value="Genomic_DNA"/>
</dbReference>
<organism evidence="2 3">
    <name type="scientific">Pristionchus fissidentatus</name>
    <dbReference type="NCBI Taxonomy" id="1538716"/>
    <lineage>
        <taxon>Eukaryota</taxon>
        <taxon>Metazoa</taxon>
        <taxon>Ecdysozoa</taxon>
        <taxon>Nematoda</taxon>
        <taxon>Chromadorea</taxon>
        <taxon>Rhabditida</taxon>
        <taxon>Rhabditina</taxon>
        <taxon>Diplogasteromorpha</taxon>
        <taxon>Diplogasteroidea</taxon>
        <taxon>Neodiplogasteridae</taxon>
        <taxon>Pristionchus</taxon>
    </lineage>
</organism>
<feature type="non-terminal residue" evidence="2">
    <location>
        <position position="1"/>
    </location>
</feature>
<keyword evidence="1" id="KW-0812">Transmembrane</keyword>
<evidence type="ECO:0000256" key="1">
    <source>
        <dbReference type="SAM" id="Phobius"/>
    </source>
</evidence>
<keyword evidence="3" id="KW-1185">Reference proteome</keyword>
<accession>A0AAV5W172</accession>
<gene>
    <name evidence="2" type="ORF">PFISCL1PPCAC_14961</name>
</gene>
<keyword evidence="1" id="KW-0472">Membrane</keyword>
<reference evidence="2" key="1">
    <citation type="submission" date="2023-10" db="EMBL/GenBank/DDBJ databases">
        <title>Genome assembly of Pristionchus species.</title>
        <authorList>
            <person name="Yoshida K."/>
            <person name="Sommer R.J."/>
        </authorList>
    </citation>
    <scope>NUCLEOTIDE SEQUENCE</scope>
    <source>
        <strain evidence="2">RS5133</strain>
    </source>
</reference>
<dbReference type="AlphaFoldDB" id="A0AAV5W172"/>
<keyword evidence="1" id="KW-1133">Transmembrane helix</keyword>
<proteinExistence type="predicted"/>
<evidence type="ECO:0000313" key="3">
    <source>
        <dbReference type="Proteomes" id="UP001432322"/>
    </source>
</evidence>
<feature type="non-terminal residue" evidence="2">
    <location>
        <position position="70"/>
    </location>
</feature>
<dbReference type="Proteomes" id="UP001432322">
    <property type="component" value="Unassembled WGS sequence"/>
</dbReference>